<name>C1B8L6_RHOOB</name>
<organism evidence="4 5">
    <name type="scientific">Rhodococcus opacus (strain B4)</name>
    <dbReference type="NCBI Taxonomy" id="632772"/>
    <lineage>
        <taxon>Bacteria</taxon>
        <taxon>Bacillati</taxon>
        <taxon>Actinomycetota</taxon>
        <taxon>Actinomycetes</taxon>
        <taxon>Mycobacteriales</taxon>
        <taxon>Nocardiaceae</taxon>
        <taxon>Rhodococcus</taxon>
    </lineage>
</organism>
<dbReference type="PATRIC" id="fig|632772.20.peg.3959"/>
<dbReference type="PROSITE" id="PS01173">
    <property type="entry name" value="LIPASE_GDXG_HIS"/>
    <property type="match status" value="1"/>
</dbReference>
<dbReference type="Gene3D" id="3.40.50.1820">
    <property type="entry name" value="alpha/beta hydrolase"/>
    <property type="match status" value="1"/>
</dbReference>
<dbReference type="KEGG" id="rop:ROP_37720"/>
<dbReference type="HOGENOM" id="CLU_012494_4_0_11"/>
<dbReference type="InterPro" id="IPR050300">
    <property type="entry name" value="GDXG_lipolytic_enzyme"/>
</dbReference>
<dbReference type="EMBL" id="AP011115">
    <property type="protein sequence ID" value="BAH52019.1"/>
    <property type="molecule type" value="Genomic_DNA"/>
</dbReference>
<reference evidence="4 5" key="1">
    <citation type="submission" date="2009-03" db="EMBL/GenBank/DDBJ databases">
        <title>Comparison of the complete genome sequences of Rhodococcus erythropolis PR4 and Rhodococcus opacus B4.</title>
        <authorList>
            <person name="Takarada H."/>
            <person name="Sekine M."/>
            <person name="Hosoyama A."/>
            <person name="Yamada R."/>
            <person name="Fujisawa T."/>
            <person name="Omata S."/>
            <person name="Shimizu A."/>
            <person name="Tsukatani N."/>
            <person name="Tanikawa S."/>
            <person name="Fujita N."/>
            <person name="Harayama S."/>
        </authorList>
    </citation>
    <scope>NUCLEOTIDE SEQUENCE [LARGE SCALE GENOMIC DNA]</scope>
    <source>
        <strain evidence="4 5">B4</strain>
    </source>
</reference>
<dbReference type="AlphaFoldDB" id="C1B8L6"/>
<dbReference type="PANTHER" id="PTHR48081:SF13">
    <property type="entry name" value="ALPHA_BETA HYDROLASE"/>
    <property type="match status" value="1"/>
</dbReference>
<dbReference type="InterPro" id="IPR029058">
    <property type="entry name" value="AB_hydrolase_fold"/>
</dbReference>
<evidence type="ECO:0000259" key="3">
    <source>
        <dbReference type="Pfam" id="PF20434"/>
    </source>
</evidence>
<feature type="domain" description="BD-FAE-like" evidence="3">
    <location>
        <begin position="72"/>
        <end position="279"/>
    </location>
</feature>
<keyword evidence="2" id="KW-0378">Hydrolase</keyword>
<evidence type="ECO:0000313" key="5">
    <source>
        <dbReference type="Proteomes" id="UP000002212"/>
    </source>
</evidence>
<dbReference type="InterPro" id="IPR049492">
    <property type="entry name" value="BD-FAE-like_dom"/>
</dbReference>
<dbReference type="SUPFAM" id="SSF53474">
    <property type="entry name" value="alpha/beta-Hydrolases"/>
    <property type="match status" value="1"/>
</dbReference>
<dbReference type="PANTHER" id="PTHR48081">
    <property type="entry name" value="AB HYDROLASE SUPERFAMILY PROTEIN C4A8.06C"/>
    <property type="match status" value="1"/>
</dbReference>
<dbReference type="GO" id="GO:0016787">
    <property type="term" value="F:hydrolase activity"/>
    <property type="evidence" value="ECO:0007669"/>
    <property type="project" value="UniProtKB-KW"/>
</dbReference>
<dbReference type="InterPro" id="IPR002168">
    <property type="entry name" value="Lipase_GDXG_HIS_AS"/>
</dbReference>
<accession>C1B8L6</accession>
<protein>
    <submittedName>
        <fullName evidence="4">Putative esterase</fullName>
    </submittedName>
</protein>
<sequence length="364" mass="38494">MDGRRRTANPVLPPGLRRLLQSWAGSDLRKGLTTARAATQARVLHPKELDPLDTASTVVRRSTVEYAPGLLLDLVRPAEAAHPSPAIVWLHGGGWRLQDRAACPDLVQHFARHGYVMVSIDYRLAPGTCHPGQIFDVRRAVRWLRANAGDHGIDPDRIGVWGSSAGGHLAALAGVHSATTRLPGEGPVTVGSAVQAVVDGYGPTDLPGLVDLSAQRTPAEDCSPEASLLGGAIRDRLNAARSASPALQVTPGAPPFLILHGLGDTLVPSTQSVALYDALVAHGNDAVLYLIEGFGHGFFNPGHVLELGPDQTLDQGHLERNPHAPASTHAVSDFGRAFIDNYPSASFAAVEAFFSHTLKSGTHP</sequence>
<evidence type="ECO:0000256" key="1">
    <source>
        <dbReference type="ARBA" id="ARBA00010515"/>
    </source>
</evidence>
<proteinExistence type="inferred from homology"/>
<dbReference type="Proteomes" id="UP000002212">
    <property type="component" value="Chromosome"/>
</dbReference>
<gene>
    <name evidence="4" type="ordered locus">ROP_37720</name>
</gene>
<comment type="similarity">
    <text evidence="1">Belongs to the 'GDXG' lipolytic enzyme family.</text>
</comment>
<evidence type="ECO:0000313" key="4">
    <source>
        <dbReference type="EMBL" id="BAH52019.1"/>
    </source>
</evidence>
<evidence type="ECO:0000256" key="2">
    <source>
        <dbReference type="ARBA" id="ARBA00022801"/>
    </source>
</evidence>
<dbReference type="Pfam" id="PF20434">
    <property type="entry name" value="BD-FAE"/>
    <property type="match status" value="1"/>
</dbReference>
<dbReference type="STRING" id="632772.ROP_37720"/>